<evidence type="ECO:0000259" key="1">
    <source>
        <dbReference type="PROSITE" id="PS50144"/>
    </source>
</evidence>
<dbReference type="EMBL" id="KK914794">
    <property type="protein sequence ID" value="KDP27994.1"/>
    <property type="molecule type" value="Genomic_DNA"/>
</dbReference>
<evidence type="ECO:0000313" key="3">
    <source>
        <dbReference type="Proteomes" id="UP000027138"/>
    </source>
</evidence>
<gene>
    <name evidence="2" type="ORF">JCGZ_19074</name>
</gene>
<dbReference type="SUPFAM" id="SSF49599">
    <property type="entry name" value="TRAF domain-like"/>
    <property type="match status" value="2"/>
</dbReference>
<dbReference type="STRING" id="180498.A0A067K843"/>
<organism evidence="2 3">
    <name type="scientific">Jatropha curcas</name>
    <name type="common">Barbados nut</name>
    <dbReference type="NCBI Taxonomy" id="180498"/>
    <lineage>
        <taxon>Eukaryota</taxon>
        <taxon>Viridiplantae</taxon>
        <taxon>Streptophyta</taxon>
        <taxon>Embryophyta</taxon>
        <taxon>Tracheophyta</taxon>
        <taxon>Spermatophyta</taxon>
        <taxon>Magnoliopsida</taxon>
        <taxon>eudicotyledons</taxon>
        <taxon>Gunneridae</taxon>
        <taxon>Pentapetalae</taxon>
        <taxon>rosids</taxon>
        <taxon>fabids</taxon>
        <taxon>Malpighiales</taxon>
        <taxon>Euphorbiaceae</taxon>
        <taxon>Crotonoideae</taxon>
        <taxon>Jatropheae</taxon>
        <taxon>Jatropha</taxon>
    </lineage>
</organism>
<reference evidence="2 3" key="1">
    <citation type="journal article" date="2014" name="PLoS ONE">
        <title>Global Analysis of Gene Expression Profiles in Physic Nut (Jatropha curcas L.) Seedlings Exposed to Salt Stress.</title>
        <authorList>
            <person name="Zhang L."/>
            <person name="Zhang C."/>
            <person name="Wu P."/>
            <person name="Chen Y."/>
            <person name="Li M."/>
            <person name="Jiang H."/>
            <person name="Wu G."/>
        </authorList>
    </citation>
    <scope>NUCLEOTIDE SEQUENCE [LARGE SCALE GENOMIC DNA]</scope>
    <source>
        <strain evidence="3">cv. GZQX0401</strain>
        <tissue evidence="2">Young leaves</tissue>
    </source>
</reference>
<feature type="domain" description="MATH" evidence="1">
    <location>
        <begin position="165"/>
        <end position="291"/>
    </location>
</feature>
<dbReference type="CDD" id="cd00121">
    <property type="entry name" value="MATH"/>
    <property type="match status" value="2"/>
</dbReference>
<dbReference type="PANTHER" id="PTHR46162">
    <property type="entry name" value="TRAF-LIKE FAMILY PROTEIN"/>
    <property type="match status" value="1"/>
</dbReference>
<dbReference type="PROSITE" id="PS50144">
    <property type="entry name" value="MATH"/>
    <property type="match status" value="2"/>
</dbReference>
<protein>
    <recommendedName>
        <fullName evidence="1">MATH domain-containing protein</fullName>
    </recommendedName>
</protein>
<keyword evidence="3" id="KW-1185">Reference proteome</keyword>
<dbReference type="PANTHER" id="PTHR46162:SF2">
    <property type="entry name" value="ANKYRIN REPEAT-CONTAINING PROTEIN-RELATED"/>
    <property type="match status" value="1"/>
</dbReference>
<dbReference type="Gene3D" id="2.60.210.10">
    <property type="entry name" value="Apoptosis, Tumor Necrosis Factor Receptor Associated Protein 2, Chain A"/>
    <property type="match status" value="2"/>
</dbReference>
<name>A0A067K843_JATCU</name>
<dbReference type="Proteomes" id="UP000027138">
    <property type="component" value="Unassembled WGS sequence"/>
</dbReference>
<dbReference type="InterPro" id="IPR002083">
    <property type="entry name" value="MATH/TRAF_dom"/>
</dbReference>
<dbReference type="KEGG" id="jcu:105643613"/>
<accession>A0A067K843</accession>
<feature type="domain" description="MATH" evidence="1">
    <location>
        <begin position="10"/>
        <end position="142"/>
    </location>
</feature>
<sequence>MTMQISEKIPPYYAVEIQKFSAPKDYQVTKYESEVFEAQEYKWKLVVHLKGSKSKDHISLYLALADTLEPHILVYAVFRLYLLDRKNHNHLIRQLPDSEGKKICFHKRKLEWGFDKFINVAAFRDPSNGYLVGDACVVGVEVISADKATITGKEESLSINKQGHVAKHLWKIEKFSKLSETRTSEIFTDGIQEWKIELHPEGTDLGKMEYLSLYVCLGDDNAIDPSSKIYTHVTLRVLDQLKDKHIIAEENFWFDSTRSRHGWSRFLPLDYLHRFKKSLQFEDVLFVDAEVKVLAVTNVH</sequence>
<dbReference type="Pfam" id="PF22486">
    <property type="entry name" value="MATH_2"/>
    <property type="match status" value="2"/>
</dbReference>
<dbReference type="SMART" id="SM00061">
    <property type="entry name" value="MATH"/>
    <property type="match status" value="2"/>
</dbReference>
<evidence type="ECO:0000313" key="2">
    <source>
        <dbReference type="EMBL" id="KDP27994.1"/>
    </source>
</evidence>
<dbReference type="InterPro" id="IPR008974">
    <property type="entry name" value="TRAF-like"/>
</dbReference>
<proteinExistence type="predicted"/>
<dbReference type="AlphaFoldDB" id="A0A067K843"/>
<dbReference type="OrthoDB" id="1883087at2759"/>